<keyword evidence="2" id="KW-0812">Transmembrane</keyword>
<sequence length="75" mass="8506">PSSLAPSLPPMPAAHLFRLFLIYMWDLVSFPLLSERRRLGQRKSGSAIVDQQLPGHTSRQSSETHRVFLVKCRSC</sequence>
<organism evidence="3 4">
    <name type="scientific">Hydnomerulius pinastri MD-312</name>
    <dbReference type="NCBI Taxonomy" id="994086"/>
    <lineage>
        <taxon>Eukaryota</taxon>
        <taxon>Fungi</taxon>
        <taxon>Dikarya</taxon>
        <taxon>Basidiomycota</taxon>
        <taxon>Agaricomycotina</taxon>
        <taxon>Agaricomycetes</taxon>
        <taxon>Agaricomycetidae</taxon>
        <taxon>Boletales</taxon>
        <taxon>Boletales incertae sedis</taxon>
        <taxon>Leucogyrophana</taxon>
    </lineage>
</organism>
<dbReference type="Proteomes" id="UP000053820">
    <property type="component" value="Unassembled WGS sequence"/>
</dbReference>
<keyword evidence="2" id="KW-0472">Membrane</keyword>
<name>A0A0C9WDD7_9AGAM</name>
<evidence type="ECO:0000313" key="3">
    <source>
        <dbReference type="EMBL" id="KIJ62397.1"/>
    </source>
</evidence>
<feature type="region of interest" description="Disordered" evidence="1">
    <location>
        <begin position="42"/>
        <end position="64"/>
    </location>
</feature>
<keyword evidence="2" id="KW-1133">Transmembrane helix</keyword>
<evidence type="ECO:0000313" key="4">
    <source>
        <dbReference type="Proteomes" id="UP000053820"/>
    </source>
</evidence>
<protein>
    <submittedName>
        <fullName evidence="3">Uncharacterized protein</fullName>
    </submittedName>
</protein>
<evidence type="ECO:0000256" key="1">
    <source>
        <dbReference type="SAM" id="MobiDB-lite"/>
    </source>
</evidence>
<dbReference type="AlphaFoldDB" id="A0A0C9WDD7"/>
<feature type="non-terminal residue" evidence="3">
    <location>
        <position position="1"/>
    </location>
</feature>
<evidence type="ECO:0000256" key="2">
    <source>
        <dbReference type="SAM" id="Phobius"/>
    </source>
</evidence>
<dbReference type="HOGENOM" id="CLU_2677749_0_0_1"/>
<feature type="transmembrane region" description="Helical" evidence="2">
    <location>
        <begin position="12"/>
        <end position="33"/>
    </location>
</feature>
<proteinExistence type="predicted"/>
<accession>A0A0C9WDD7</accession>
<reference evidence="3 4" key="1">
    <citation type="submission" date="2014-04" db="EMBL/GenBank/DDBJ databases">
        <title>Evolutionary Origins and Diversification of the Mycorrhizal Mutualists.</title>
        <authorList>
            <consortium name="DOE Joint Genome Institute"/>
            <consortium name="Mycorrhizal Genomics Consortium"/>
            <person name="Kohler A."/>
            <person name="Kuo A."/>
            <person name="Nagy L.G."/>
            <person name="Floudas D."/>
            <person name="Copeland A."/>
            <person name="Barry K.W."/>
            <person name="Cichocki N."/>
            <person name="Veneault-Fourrey C."/>
            <person name="LaButti K."/>
            <person name="Lindquist E.A."/>
            <person name="Lipzen A."/>
            <person name="Lundell T."/>
            <person name="Morin E."/>
            <person name="Murat C."/>
            <person name="Riley R."/>
            <person name="Ohm R."/>
            <person name="Sun H."/>
            <person name="Tunlid A."/>
            <person name="Henrissat B."/>
            <person name="Grigoriev I.V."/>
            <person name="Hibbett D.S."/>
            <person name="Martin F."/>
        </authorList>
    </citation>
    <scope>NUCLEOTIDE SEQUENCE [LARGE SCALE GENOMIC DNA]</scope>
    <source>
        <strain evidence="3 4">MD-312</strain>
    </source>
</reference>
<dbReference type="EMBL" id="KN839855">
    <property type="protein sequence ID" value="KIJ62397.1"/>
    <property type="molecule type" value="Genomic_DNA"/>
</dbReference>
<gene>
    <name evidence="3" type="ORF">HYDPIDRAFT_114493</name>
</gene>
<keyword evidence="4" id="KW-1185">Reference proteome</keyword>